<reference evidence="1" key="1">
    <citation type="submission" date="2023-05" db="EMBL/GenBank/DDBJ databases">
        <authorList>
            <person name="Huff M."/>
        </authorList>
    </citation>
    <scope>NUCLEOTIDE SEQUENCE</scope>
</reference>
<organism evidence="1 2">
    <name type="scientific">Fraxinus pennsylvanica</name>
    <dbReference type="NCBI Taxonomy" id="56036"/>
    <lineage>
        <taxon>Eukaryota</taxon>
        <taxon>Viridiplantae</taxon>
        <taxon>Streptophyta</taxon>
        <taxon>Embryophyta</taxon>
        <taxon>Tracheophyta</taxon>
        <taxon>Spermatophyta</taxon>
        <taxon>Magnoliopsida</taxon>
        <taxon>eudicotyledons</taxon>
        <taxon>Gunneridae</taxon>
        <taxon>Pentapetalae</taxon>
        <taxon>asterids</taxon>
        <taxon>lamiids</taxon>
        <taxon>Lamiales</taxon>
        <taxon>Oleaceae</taxon>
        <taxon>Oleeae</taxon>
        <taxon>Fraxinus</taxon>
    </lineage>
</organism>
<evidence type="ECO:0000313" key="2">
    <source>
        <dbReference type="Proteomes" id="UP000834106"/>
    </source>
</evidence>
<dbReference type="AlphaFoldDB" id="A0AAD2AE44"/>
<name>A0AAD2AE44_9LAMI</name>
<dbReference type="Proteomes" id="UP000834106">
    <property type="component" value="Chromosome 20"/>
</dbReference>
<dbReference type="EMBL" id="OU503055">
    <property type="protein sequence ID" value="CAI9784341.1"/>
    <property type="molecule type" value="Genomic_DNA"/>
</dbReference>
<gene>
    <name evidence="1" type="ORF">FPE_LOCUS31771</name>
</gene>
<sequence length="178" mass="19588">MENGIKKKKNLESHLVPQDDITRKLAVHGVRFNRNLPRCSIENYANTWSKITGGVNLNNAMHNIVKGANRNTTIIKVDMISTKSRDNTSTPSFPLIPATVVPTGGVAVLQHYSPQPRIGKTVLDFARAPVLQIPFEEAATEEQEEKLDLLHVPTKAPVISEVVVDSGPRKVIEEPLPA</sequence>
<proteinExistence type="predicted"/>
<evidence type="ECO:0000313" key="1">
    <source>
        <dbReference type="EMBL" id="CAI9784341.1"/>
    </source>
</evidence>
<accession>A0AAD2AE44</accession>
<keyword evidence="2" id="KW-1185">Reference proteome</keyword>
<protein>
    <submittedName>
        <fullName evidence="1">Uncharacterized protein</fullName>
    </submittedName>
</protein>